<dbReference type="SMART" id="SM00320">
    <property type="entry name" value="WD40"/>
    <property type="match status" value="5"/>
</dbReference>
<feature type="compositionally biased region" description="Basic and acidic residues" evidence="4">
    <location>
        <begin position="343"/>
        <end position="352"/>
    </location>
</feature>
<dbReference type="GO" id="GO:0005737">
    <property type="term" value="C:cytoplasm"/>
    <property type="evidence" value="ECO:0007669"/>
    <property type="project" value="TreeGrafter"/>
</dbReference>
<dbReference type="GO" id="GO:0045717">
    <property type="term" value="P:negative regulation of fatty acid biosynthetic process"/>
    <property type="evidence" value="ECO:0007669"/>
    <property type="project" value="TreeGrafter"/>
</dbReference>
<proteinExistence type="predicted"/>
<dbReference type="InterPro" id="IPR001680">
    <property type="entry name" value="WD40_rpt"/>
</dbReference>
<organism evidence="5 6">
    <name type="scientific">Crucibulum laeve</name>
    <dbReference type="NCBI Taxonomy" id="68775"/>
    <lineage>
        <taxon>Eukaryota</taxon>
        <taxon>Fungi</taxon>
        <taxon>Dikarya</taxon>
        <taxon>Basidiomycota</taxon>
        <taxon>Agaricomycotina</taxon>
        <taxon>Agaricomycetes</taxon>
        <taxon>Agaricomycetidae</taxon>
        <taxon>Agaricales</taxon>
        <taxon>Agaricineae</taxon>
        <taxon>Nidulariaceae</taxon>
        <taxon>Crucibulum</taxon>
    </lineage>
</organism>
<evidence type="ECO:0000256" key="1">
    <source>
        <dbReference type="ARBA" id="ARBA00022574"/>
    </source>
</evidence>
<dbReference type="EMBL" id="ML213591">
    <property type="protein sequence ID" value="TFK43495.1"/>
    <property type="molecule type" value="Genomic_DNA"/>
</dbReference>
<gene>
    <name evidence="5" type="ORF">BDQ12DRAFT_675071</name>
</gene>
<dbReference type="PANTHER" id="PTHR15574:SF40">
    <property type="entry name" value="WD AND TETRATRICOPEPTIDE REPEATS PROTEIN 1"/>
    <property type="match status" value="1"/>
</dbReference>
<feature type="region of interest" description="Disordered" evidence="4">
    <location>
        <begin position="274"/>
        <end position="296"/>
    </location>
</feature>
<dbReference type="Pfam" id="PF00400">
    <property type="entry name" value="WD40"/>
    <property type="match status" value="2"/>
</dbReference>
<feature type="repeat" description="WD" evidence="3">
    <location>
        <begin position="426"/>
        <end position="444"/>
    </location>
</feature>
<evidence type="ECO:0000313" key="6">
    <source>
        <dbReference type="Proteomes" id="UP000308652"/>
    </source>
</evidence>
<keyword evidence="6" id="KW-1185">Reference proteome</keyword>
<evidence type="ECO:0000256" key="3">
    <source>
        <dbReference type="PROSITE-ProRule" id="PRU00221"/>
    </source>
</evidence>
<accession>A0A5C3MFS2</accession>
<evidence type="ECO:0000256" key="2">
    <source>
        <dbReference type="ARBA" id="ARBA00022737"/>
    </source>
</evidence>
<evidence type="ECO:0000256" key="4">
    <source>
        <dbReference type="SAM" id="MobiDB-lite"/>
    </source>
</evidence>
<dbReference type="STRING" id="68775.A0A5C3MFS2"/>
<feature type="compositionally biased region" description="Basic and acidic residues" evidence="4">
    <location>
        <begin position="276"/>
        <end position="292"/>
    </location>
</feature>
<feature type="region of interest" description="Disordered" evidence="4">
    <location>
        <begin position="326"/>
        <end position="376"/>
    </location>
</feature>
<dbReference type="Gene3D" id="2.130.10.10">
    <property type="entry name" value="YVTN repeat-like/Quinoprotein amine dehydrogenase"/>
    <property type="match status" value="3"/>
</dbReference>
<evidence type="ECO:0000313" key="5">
    <source>
        <dbReference type="EMBL" id="TFK43495.1"/>
    </source>
</evidence>
<sequence length="545" mass="59677">MTALLYQPSHWSPTSLTRKPSSFLPTDRFRNYNLSHSLHTTLDRVNVLGDDDEYGHKGCVNALSWARDGELLLTAGDDTTVRIWRMDSTDIDQAYPFVCRSVVNTDHRANIFNAHMLPYSSRIVTAAGDKQIRIFDVGTAITTAPDGIETQYNPRQVGVQILRCHEDRVKRIVTEDSPDLFLSVGEDGLVRQHDLRAPPHNCRNGTCPAPLMKVGHGLSTLSLSPLTPYQFVVAGESPYGYLFDRRHSGRVLKEEWGMVARAGEELTTCVRRFARPPKDPAENGTRRRDHITGSRMSASNGHEVLLTYSGDGVYLFSTRDEAQSADSFAAQTPSAVPANSKRCKSEAARKQGDGPPQTAADATYEGTESDDGDGDDEEMEAFIEFEDLSGADESMCKPGMPAIMPRRRYDGARNVATIKDVNFLGPNDELIASGSDDGNFFLWDKASGALCGIYEADSSVVNVIEAHPHLPLVAVSGIDTTVKLFAPSHGPSAFSRMDNAQQIIETNARLSKTRSVRYNFSALLAEARAAMGAEDVDIPAGCTNQ</sequence>
<dbReference type="PROSITE" id="PS50082">
    <property type="entry name" value="WD_REPEATS_2"/>
    <property type="match status" value="2"/>
</dbReference>
<name>A0A5C3MFS2_9AGAR</name>
<reference evidence="5 6" key="1">
    <citation type="journal article" date="2019" name="Nat. Ecol. Evol.">
        <title>Megaphylogeny resolves global patterns of mushroom evolution.</title>
        <authorList>
            <person name="Varga T."/>
            <person name="Krizsan K."/>
            <person name="Foldi C."/>
            <person name="Dima B."/>
            <person name="Sanchez-Garcia M."/>
            <person name="Sanchez-Ramirez S."/>
            <person name="Szollosi G.J."/>
            <person name="Szarkandi J.G."/>
            <person name="Papp V."/>
            <person name="Albert L."/>
            <person name="Andreopoulos W."/>
            <person name="Angelini C."/>
            <person name="Antonin V."/>
            <person name="Barry K.W."/>
            <person name="Bougher N.L."/>
            <person name="Buchanan P."/>
            <person name="Buyck B."/>
            <person name="Bense V."/>
            <person name="Catcheside P."/>
            <person name="Chovatia M."/>
            <person name="Cooper J."/>
            <person name="Damon W."/>
            <person name="Desjardin D."/>
            <person name="Finy P."/>
            <person name="Geml J."/>
            <person name="Haridas S."/>
            <person name="Hughes K."/>
            <person name="Justo A."/>
            <person name="Karasinski D."/>
            <person name="Kautmanova I."/>
            <person name="Kiss B."/>
            <person name="Kocsube S."/>
            <person name="Kotiranta H."/>
            <person name="LaButti K.M."/>
            <person name="Lechner B.E."/>
            <person name="Liimatainen K."/>
            <person name="Lipzen A."/>
            <person name="Lukacs Z."/>
            <person name="Mihaltcheva S."/>
            <person name="Morgado L.N."/>
            <person name="Niskanen T."/>
            <person name="Noordeloos M.E."/>
            <person name="Ohm R.A."/>
            <person name="Ortiz-Santana B."/>
            <person name="Ovrebo C."/>
            <person name="Racz N."/>
            <person name="Riley R."/>
            <person name="Savchenko A."/>
            <person name="Shiryaev A."/>
            <person name="Soop K."/>
            <person name="Spirin V."/>
            <person name="Szebenyi C."/>
            <person name="Tomsovsky M."/>
            <person name="Tulloss R.E."/>
            <person name="Uehling J."/>
            <person name="Grigoriev I.V."/>
            <person name="Vagvolgyi C."/>
            <person name="Papp T."/>
            <person name="Martin F.M."/>
            <person name="Miettinen O."/>
            <person name="Hibbett D.S."/>
            <person name="Nagy L.G."/>
        </authorList>
    </citation>
    <scope>NUCLEOTIDE SEQUENCE [LARGE SCALE GENOMIC DNA]</scope>
    <source>
        <strain evidence="5 6">CBS 166.37</strain>
    </source>
</reference>
<dbReference type="OrthoDB" id="2414538at2759"/>
<keyword evidence="2" id="KW-0677">Repeat</keyword>
<feature type="compositionally biased region" description="Acidic residues" evidence="4">
    <location>
        <begin position="367"/>
        <end position="376"/>
    </location>
</feature>
<protein>
    <submittedName>
        <fullName evidence="5">WD repeat-containing protein</fullName>
    </submittedName>
</protein>
<dbReference type="AlphaFoldDB" id="A0A5C3MFS2"/>
<dbReference type="SUPFAM" id="SSF50978">
    <property type="entry name" value="WD40 repeat-like"/>
    <property type="match status" value="1"/>
</dbReference>
<dbReference type="InterPro" id="IPR045151">
    <property type="entry name" value="DCAF8"/>
</dbReference>
<dbReference type="GO" id="GO:0080008">
    <property type="term" value="C:Cul4-RING E3 ubiquitin ligase complex"/>
    <property type="evidence" value="ECO:0007669"/>
    <property type="project" value="TreeGrafter"/>
</dbReference>
<feature type="repeat" description="WD" evidence="3">
    <location>
        <begin position="53"/>
        <end position="94"/>
    </location>
</feature>
<dbReference type="InterPro" id="IPR015943">
    <property type="entry name" value="WD40/YVTN_repeat-like_dom_sf"/>
</dbReference>
<dbReference type="InterPro" id="IPR036322">
    <property type="entry name" value="WD40_repeat_dom_sf"/>
</dbReference>
<dbReference type="Proteomes" id="UP000308652">
    <property type="component" value="Unassembled WGS sequence"/>
</dbReference>
<keyword evidence="1 3" id="KW-0853">WD repeat</keyword>
<dbReference type="PROSITE" id="PS50294">
    <property type="entry name" value="WD_REPEATS_REGION"/>
    <property type="match status" value="1"/>
</dbReference>
<dbReference type="PANTHER" id="PTHR15574">
    <property type="entry name" value="WD REPEAT DOMAIN-CONTAINING FAMILY"/>
    <property type="match status" value="1"/>
</dbReference>